<dbReference type="RefSeq" id="WP_079171717.1">
    <property type="nucleotide sequence ID" value="NZ_FOGO01000002.1"/>
</dbReference>
<dbReference type="InterPro" id="IPR011008">
    <property type="entry name" value="Dimeric_a/b-barrel"/>
</dbReference>
<dbReference type="InterPro" id="IPR036390">
    <property type="entry name" value="WH_DNA-bd_sf"/>
</dbReference>
<dbReference type="PANTHER" id="PTHR30154:SF34">
    <property type="entry name" value="TRANSCRIPTIONAL REGULATOR AZLB"/>
    <property type="match status" value="1"/>
</dbReference>
<dbReference type="PANTHER" id="PTHR30154">
    <property type="entry name" value="LEUCINE-RESPONSIVE REGULATORY PROTEIN"/>
    <property type="match status" value="1"/>
</dbReference>
<dbReference type="SUPFAM" id="SSF46785">
    <property type="entry name" value="Winged helix' DNA-binding domain"/>
    <property type="match status" value="2"/>
</dbReference>
<evidence type="ECO:0000256" key="4">
    <source>
        <dbReference type="SAM" id="MobiDB-lite"/>
    </source>
</evidence>
<proteinExistence type="predicted"/>
<keyword evidence="8" id="KW-1185">Reference proteome</keyword>
<reference evidence="8" key="1">
    <citation type="submission" date="2016-10" db="EMBL/GenBank/DDBJ databases">
        <authorList>
            <person name="Varghese N."/>
            <person name="Submissions S."/>
        </authorList>
    </citation>
    <scope>NUCLEOTIDE SEQUENCE [LARGE SCALE GENOMIC DNA]</scope>
    <source>
        <strain evidence="8">CGMCC 4.6825</strain>
    </source>
</reference>
<keyword evidence="2 7" id="KW-0238">DNA-binding</keyword>
<dbReference type="Gene3D" id="1.10.10.10">
    <property type="entry name" value="Winged helix-like DNA-binding domain superfamily/Winged helix DNA-binding domain"/>
    <property type="match status" value="2"/>
</dbReference>
<gene>
    <name evidence="7" type="ORF">SAMN05421870_102429</name>
</gene>
<evidence type="ECO:0000256" key="1">
    <source>
        <dbReference type="ARBA" id="ARBA00023015"/>
    </source>
</evidence>
<evidence type="ECO:0000313" key="8">
    <source>
        <dbReference type="Proteomes" id="UP000182841"/>
    </source>
</evidence>
<evidence type="ECO:0000256" key="2">
    <source>
        <dbReference type="ARBA" id="ARBA00023125"/>
    </source>
</evidence>
<dbReference type="EMBL" id="FOGO01000002">
    <property type="protein sequence ID" value="SER54830.1"/>
    <property type="molecule type" value="Genomic_DNA"/>
</dbReference>
<feature type="domain" description="HTH asnC-type" evidence="6">
    <location>
        <begin position="32"/>
        <end position="73"/>
    </location>
</feature>
<dbReference type="AlphaFoldDB" id="A0A1H9Q331"/>
<dbReference type="Proteomes" id="UP000182841">
    <property type="component" value="Unassembled WGS sequence"/>
</dbReference>
<feature type="region of interest" description="Disordered" evidence="4">
    <location>
        <begin position="350"/>
        <end position="369"/>
    </location>
</feature>
<feature type="region of interest" description="Disordered" evidence="4">
    <location>
        <begin position="1"/>
        <end position="32"/>
    </location>
</feature>
<organism evidence="7 8">
    <name type="scientific">Streptomyces qinglanensis</name>
    <dbReference type="NCBI Taxonomy" id="943816"/>
    <lineage>
        <taxon>Bacteria</taxon>
        <taxon>Bacillati</taxon>
        <taxon>Actinomycetota</taxon>
        <taxon>Actinomycetes</taxon>
        <taxon>Kitasatosporales</taxon>
        <taxon>Streptomycetaceae</taxon>
        <taxon>Streptomyces</taxon>
    </lineage>
</organism>
<keyword evidence="1" id="KW-0805">Transcription regulation</keyword>
<dbReference type="SMART" id="SM00344">
    <property type="entry name" value="HTH_ASNC"/>
    <property type="match status" value="2"/>
</dbReference>
<dbReference type="GO" id="GO:0043565">
    <property type="term" value="F:sequence-specific DNA binding"/>
    <property type="evidence" value="ECO:0007669"/>
    <property type="project" value="InterPro"/>
</dbReference>
<dbReference type="InterPro" id="IPR000485">
    <property type="entry name" value="AsnC-type_HTH_dom"/>
</dbReference>
<dbReference type="GO" id="GO:0043200">
    <property type="term" value="P:response to amino acid"/>
    <property type="evidence" value="ECO:0007669"/>
    <property type="project" value="TreeGrafter"/>
</dbReference>
<feature type="domain" description="HTH asnC-type" evidence="6">
    <location>
        <begin position="210"/>
        <end position="249"/>
    </location>
</feature>
<dbReference type="STRING" id="943816.AN217_02970"/>
<protein>
    <submittedName>
        <fullName evidence="7">DNA-binding transcriptional regulator, Lrp family</fullName>
    </submittedName>
</protein>
<sequence length="369" mass="39758">MRSDISRRGSRTSAGHRPTAGRGGPSRDSAPLDDLDRRIAHALQLDGRLAFSRIAEVLGVSDQTIARRWARLRADRSMRVLGLTEPAVLGETVWLVRVSTTPDAAVPLAEALARRTDTTWVAMMAGGTEVSAVARAGSDWTHEGGGEALLLRELPRTPRVLAVHAYCQLHQFFGGAEGLILKSGMLSPDQVAQLAPPPPTPPEEPVRLTADDRTLLTRLAHDGRTPVAELASATGWSPSAVRRRMAELRGCGALYFDVEYGPRVFGQGLRAAVWLSVPPARLHATGEALAAHEEVAFACATTGAANLFLTVVCRDTRELYAYLTGPVARLSGVQNVETYPVVRSLKGPGPFLQSQVRSTRARQDPHRAP</sequence>
<dbReference type="Pfam" id="PF01037">
    <property type="entry name" value="AsnC_trans_reg"/>
    <property type="match status" value="1"/>
</dbReference>
<dbReference type="PRINTS" id="PR00033">
    <property type="entry name" value="HTHASNC"/>
</dbReference>
<feature type="domain" description="Transcription regulator AsnC/Lrp ligand binding" evidence="5">
    <location>
        <begin position="273"/>
        <end position="343"/>
    </location>
</feature>
<evidence type="ECO:0000256" key="3">
    <source>
        <dbReference type="ARBA" id="ARBA00023163"/>
    </source>
</evidence>
<dbReference type="InterPro" id="IPR019887">
    <property type="entry name" value="Tscrpt_reg_AsnC/Lrp_C"/>
</dbReference>
<keyword evidence="3" id="KW-0804">Transcription</keyword>
<dbReference type="InterPro" id="IPR019888">
    <property type="entry name" value="Tscrpt_reg_AsnC-like"/>
</dbReference>
<evidence type="ECO:0000313" key="7">
    <source>
        <dbReference type="EMBL" id="SER54830.1"/>
    </source>
</evidence>
<dbReference type="OrthoDB" id="3453230at2"/>
<dbReference type="InterPro" id="IPR036388">
    <property type="entry name" value="WH-like_DNA-bd_sf"/>
</dbReference>
<evidence type="ECO:0000259" key="6">
    <source>
        <dbReference type="Pfam" id="PF13404"/>
    </source>
</evidence>
<dbReference type="SUPFAM" id="SSF54909">
    <property type="entry name" value="Dimeric alpha+beta barrel"/>
    <property type="match status" value="1"/>
</dbReference>
<dbReference type="Pfam" id="PF13404">
    <property type="entry name" value="HTH_AsnC-type"/>
    <property type="match status" value="2"/>
</dbReference>
<dbReference type="Gene3D" id="3.30.70.920">
    <property type="match status" value="1"/>
</dbReference>
<evidence type="ECO:0000259" key="5">
    <source>
        <dbReference type="Pfam" id="PF01037"/>
    </source>
</evidence>
<accession>A0A1H9Q331</accession>
<name>A0A1H9Q331_9ACTN</name>
<dbReference type="GO" id="GO:0005829">
    <property type="term" value="C:cytosol"/>
    <property type="evidence" value="ECO:0007669"/>
    <property type="project" value="TreeGrafter"/>
</dbReference>